<organism evidence="2 3">
    <name type="scientific">Austropuccinia psidii MF-1</name>
    <dbReference type="NCBI Taxonomy" id="1389203"/>
    <lineage>
        <taxon>Eukaryota</taxon>
        <taxon>Fungi</taxon>
        <taxon>Dikarya</taxon>
        <taxon>Basidiomycota</taxon>
        <taxon>Pucciniomycotina</taxon>
        <taxon>Pucciniomycetes</taxon>
        <taxon>Pucciniales</taxon>
        <taxon>Sphaerophragmiaceae</taxon>
        <taxon>Austropuccinia</taxon>
    </lineage>
</organism>
<comment type="caution">
    <text evidence="2">The sequence shown here is derived from an EMBL/GenBank/DDBJ whole genome shotgun (WGS) entry which is preliminary data.</text>
</comment>
<sequence length="274" mass="31395">MVITKGWNPTRQFRILEVRVNRIKENQATIQAIEEQLTQTGKIQIPSGSQGAGQISSPVASHHSETSRSVAKSHHSSHSQEGFRRRQGHKGKNKEQDLFSPKAERVRPNDPETVGIGERQTQEPEVVIKHSRISSPLNRNITPTQIEHNAVSPESNLNSDTLWLQMSQYAEKTQKQFSELEASHERMKKSTASMEKIVKTLQGHSQLSTASKETNKRLKIFFEEQHHSRRGRDCLDQDIKKFFNVYHNMKPQQQGHVMDNPYYQDDIKPDAILC</sequence>
<dbReference type="EMBL" id="AVOT02009735">
    <property type="protein sequence ID" value="MBW0488718.1"/>
    <property type="molecule type" value="Genomic_DNA"/>
</dbReference>
<proteinExistence type="predicted"/>
<feature type="compositionally biased region" description="Basic and acidic residues" evidence="1">
    <location>
        <begin position="93"/>
        <end position="110"/>
    </location>
</feature>
<evidence type="ECO:0000256" key="1">
    <source>
        <dbReference type="SAM" id="MobiDB-lite"/>
    </source>
</evidence>
<evidence type="ECO:0000313" key="3">
    <source>
        <dbReference type="Proteomes" id="UP000765509"/>
    </source>
</evidence>
<evidence type="ECO:0000313" key="2">
    <source>
        <dbReference type="EMBL" id="MBW0488718.1"/>
    </source>
</evidence>
<accession>A0A9Q3CRI8</accession>
<feature type="region of interest" description="Disordered" evidence="1">
    <location>
        <begin position="44"/>
        <end position="116"/>
    </location>
</feature>
<gene>
    <name evidence="2" type="ORF">O181_028433</name>
</gene>
<feature type="compositionally biased region" description="Polar residues" evidence="1">
    <location>
        <begin position="44"/>
        <end position="59"/>
    </location>
</feature>
<name>A0A9Q3CRI8_9BASI</name>
<reference evidence="2" key="1">
    <citation type="submission" date="2021-03" db="EMBL/GenBank/DDBJ databases">
        <title>Draft genome sequence of rust myrtle Austropuccinia psidii MF-1, a brazilian biotype.</title>
        <authorList>
            <person name="Quecine M.C."/>
            <person name="Pachon D.M.R."/>
            <person name="Bonatelli M.L."/>
            <person name="Correr F.H."/>
            <person name="Franceschini L.M."/>
            <person name="Leite T.F."/>
            <person name="Margarido G.R.A."/>
            <person name="Almeida C.A."/>
            <person name="Ferrarezi J.A."/>
            <person name="Labate C.A."/>
        </authorList>
    </citation>
    <scope>NUCLEOTIDE SEQUENCE</scope>
    <source>
        <strain evidence="2">MF-1</strain>
    </source>
</reference>
<dbReference type="AlphaFoldDB" id="A0A9Q3CRI8"/>
<keyword evidence="3" id="KW-1185">Reference proteome</keyword>
<protein>
    <submittedName>
        <fullName evidence="2">Uncharacterized protein</fullName>
    </submittedName>
</protein>
<dbReference type="Proteomes" id="UP000765509">
    <property type="component" value="Unassembled WGS sequence"/>
</dbReference>